<dbReference type="RefSeq" id="WP_101860523.1">
    <property type="nucleotide sequence ID" value="NZ_PGUV01000007.1"/>
</dbReference>
<evidence type="ECO:0000313" key="2">
    <source>
        <dbReference type="Proteomes" id="UP000234803"/>
    </source>
</evidence>
<evidence type="ECO:0000313" key="1">
    <source>
        <dbReference type="EMBL" id="PLS07681.1"/>
    </source>
</evidence>
<reference evidence="1 2" key="1">
    <citation type="submission" date="2017-12" db="EMBL/GenBank/DDBJ databases">
        <title>Comparative Functional Genomics of Dry Heat Resistant strains isolated from the Viking Spacecraft.</title>
        <authorList>
            <person name="Seuylemezian A."/>
            <person name="Cooper K."/>
            <person name="Vaishampayan P."/>
        </authorList>
    </citation>
    <scope>NUCLEOTIDE SEQUENCE [LARGE SCALE GENOMIC DNA]</scope>
    <source>
        <strain evidence="1 2">V48-19</strain>
    </source>
</reference>
<name>A0A9Q6F253_9BACI</name>
<gene>
    <name evidence="1" type="ORF">CUU63_10360</name>
</gene>
<dbReference type="Proteomes" id="UP000234803">
    <property type="component" value="Unassembled WGS sequence"/>
</dbReference>
<protein>
    <submittedName>
        <fullName evidence="1">Uncharacterized protein</fullName>
    </submittedName>
</protein>
<organism evidence="1 2">
    <name type="scientific">Bacillus halotolerans</name>
    <dbReference type="NCBI Taxonomy" id="260554"/>
    <lineage>
        <taxon>Bacteria</taxon>
        <taxon>Bacillati</taxon>
        <taxon>Bacillota</taxon>
        <taxon>Bacilli</taxon>
        <taxon>Bacillales</taxon>
        <taxon>Bacillaceae</taxon>
        <taxon>Bacillus</taxon>
    </lineage>
</organism>
<sequence length="62" mass="7153">MKATIEGVVYEGTPEEHYKLHILMNRRVESVSINTTVKNSKGLDFADKLAANTMYHSKQDWR</sequence>
<accession>A0A9Q6F253</accession>
<dbReference type="EMBL" id="PGUV01000007">
    <property type="protein sequence ID" value="PLS07681.1"/>
    <property type="molecule type" value="Genomic_DNA"/>
</dbReference>
<proteinExistence type="predicted"/>
<comment type="caution">
    <text evidence="1">The sequence shown here is derived from an EMBL/GenBank/DDBJ whole genome shotgun (WGS) entry which is preliminary data.</text>
</comment>
<dbReference type="AlphaFoldDB" id="A0A9Q6F253"/>